<organism evidence="2 3">
    <name type="scientific">Eutypa lata (strain UCR-EL1)</name>
    <name type="common">Grapevine dieback disease fungus</name>
    <name type="synonym">Eutypa armeniacae</name>
    <dbReference type="NCBI Taxonomy" id="1287681"/>
    <lineage>
        <taxon>Eukaryota</taxon>
        <taxon>Fungi</taxon>
        <taxon>Dikarya</taxon>
        <taxon>Ascomycota</taxon>
        <taxon>Pezizomycotina</taxon>
        <taxon>Sordariomycetes</taxon>
        <taxon>Xylariomycetidae</taxon>
        <taxon>Xylariales</taxon>
        <taxon>Diatrypaceae</taxon>
        <taxon>Eutypa</taxon>
    </lineage>
</organism>
<evidence type="ECO:0000256" key="1">
    <source>
        <dbReference type="SAM" id="MobiDB-lite"/>
    </source>
</evidence>
<feature type="compositionally biased region" description="Acidic residues" evidence="1">
    <location>
        <begin position="219"/>
        <end position="231"/>
    </location>
</feature>
<dbReference type="KEGG" id="ela:UCREL1_9758"/>
<evidence type="ECO:0000313" key="3">
    <source>
        <dbReference type="Proteomes" id="UP000012174"/>
    </source>
</evidence>
<feature type="compositionally biased region" description="Acidic residues" evidence="1">
    <location>
        <begin position="273"/>
        <end position="299"/>
    </location>
</feature>
<dbReference type="Proteomes" id="UP000012174">
    <property type="component" value="Unassembled WGS sequence"/>
</dbReference>
<reference evidence="3" key="1">
    <citation type="journal article" date="2013" name="Genome Announc.">
        <title>Draft genome sequence of the grapevine dieback fungus Eutypa lata UCR-EL1.</title>
        <authorList>
            <person name="Blanco-Ulate B."/>
            <person name="Rolshausen P.E."/>
            <person name="Cantu D."/>
        </authorList>
    </citation>
    <scope>NUCLEOTIDE SEQUENCE [LARGE SCALE GENOMIC DNA]</scope>
    <source>
        <strain evidence="3">UCR-EL1</strain>
    </source>
</reference>
<sequence>MQWLNTAMWHWRNQQGAFVSSNYPDWARMPIPWRDRGQSGSPQDVQATGGNTSSWAARIKEFRRGSSGSGAAARLDNSSAAYDLAADAGAAWSRLQDVQNFFASGYAPMTNMMMPGIGGAAWGRTWIYKRVLGYGGAGLACHYRLQETAENGWDVAVKVSLLGWASEPIRRERRMMQLTSDGLPQKLTHASHIVQEFSRDPIGRPARQKIPLDWRSDDSSDEYDSSGDEDVTTPPKKKRKARKDLTKAELRKKKLRWDSPPPAPETVPSPTNDSDDDLIDDDSNDFDDGNGFDDLDNLDDYDMDVDDVDDNVAIMPGYGTGGNCITIFQ</sequence>
<accession>M7SGA5</accession>
<feature type="region of interest" description="Disordered" evidence="1">
    <location>
        <begin position="194"/>
        <end position="299"/>
    </location>
</feature>
<name>M7SGA5_EUTLA</name>
<dbReference type="HOGENOM" id="CLU_844762_0_0_1"/>
<keyword evidence="3" id="KW-1185">Reference proteome</keyword>
<dbReference type="EMBL" id="KB707241">
    <property type="protein sequence ID" value="EMR63288.1"/>
    <property type="molecule type" value="Genomic_DNA"/>
</dbReference>
<dbReference type="AlphaFoldDB" id="M7SGA5"/>
<proteinExistence type="predicted"/>
<evidence type="ECO:0000313" key="2">
    <source>
        <dbReference type="EMBL" id="EMR63288.1"/>
    </source>
</evidence>
<dbReference type="OrthoDB" id="310217at2759"/>
<gene>
    <name evidence="2" type="ORF">UCREL1_9758</name>
</gene>
<protein>
    <submittedName>
        <fullName evidence="2">Uncharacterized protein</fullName>
    </submittedName>
</protein>